<feature type="compositionally biased region" description="Basic and acidic residues" evidence="1">
    <location>
        <begin position="368"/>
        <end position="381"/>
    </location>
</feature>
<feature type="region of interest" description="Disordered" evidence="1">
    <location>
        <begin position="131"/>
        <end position="228"/>
    </location>
</feature>
<feature type="region of interest" description="Disordered" evidence="1">
    <location>
        <begin position="635"/>
        <end position="683"/>
    </location>
</feature>
<feature type="compositionally biased region" description="Low complexity" evidence="1">
    <location>
        <begin position="669"/>
        <end position="681"/>
    </location>
</feature>
<organism evidence="2 3">
    <name type="scientific">Zalerion maritima</name>
    <dbReference type="NCBI Taxonomy" id="339359"/>
    <lineage>
        <taxon>Eukaryota</taxon>
        <taxon>Fungi</taxon>
        <taxon>Dikarya</taxon>
        <taxon>Ascomycota</taxon>
        <taxon>Pezizomycotina</taxon>
        <taxon>Sordariomycetes</taxon>
        <taxon>Lulworthiomycetidae</taxon>
        <taxon>Lulworthiales</taxon>
        <taxon>Lulworthiaceae</taxon>
        <taxon>Zalerion</taxon>
    </lineage>
</organism>
<sequence>MSPTNPNNSNNKNNASAPARSNNKKEKWKRGSRWYPKSGGQRPQGQHNQTTSGSQDNKWASNTVDTATSGPHQEQQPSSDSPHKPKATNSTSPAKQQRPVQVDRPPWRNNESLESKRSWRNFSASFEAMNIRIHPSNKSTPSKDSSFEKQNGLRNDMRAKASSSEAPQQQRPQHKAWTGPSQENPSEQLPIKSLADARFAEELLSVAQRETTRDGRPEGSKKGKGLADSMWATSSTAAAPGLQKSLVDGSKGSSSRLGKNLDAPTNFFQTSLFPRDMKIKTHPDSANPADGNEELFPDYSEQSPTNRFSTAGTIPNWVPSPILRQSQRIRRQQAQEARRRQDRQALIPQVLCNLDEGRHPLATISVPRDEEHNSSARELPFRHCNPGTTPDRDPPTTSREAVGPRAHVLVDRHPVPTTTSPTHEMGNDQKSVAFRSEAEPAAAVASSSAIAPKNSSDQPLRHSTVLAGPLADAIAKTRFGVTSRGVEYRRRIQNPVPNVPADDLYTIMTEADFHPANYPWMAAHFNFPGDDRPYPLAAGNMSVVERLSSVDTLVKELPGFVETVGHTYETAVRRSRELAKIPHLVNDHEGRETWYSAYSDKFDAMRAFIKEYNKWMRTVMDAVAHMILVRFPQASAPPSQYSDGDTTAPKKQKSKGRRSMHMPNSTIDGPAQQPQEPQGQPRHGREYVTEFEELLRQGRPEEKGVRVAIWPALQNILWGPNPLHLYTLARARTFQKDLDDWDNKLEL</sequence>
<proteinExistence type="predicted"/>
<dbReference type="Proteomes" id="UP001201980">
    <property type="component" value="Unassembled WGS sequence"/>
</dbReference>
<feature type="compositionally biased region" description="Polar residues" evidence="1">
    <location>
        <begin position="136"/>
        <end position="153"/>
    </location>
</feature>
<evidence type="ECO:0000313" key="2">
    <source>
        <dbReference type="EMBL" id="KAJ2895004.1"/>
    </source>
</evidence>
<feature type="compositionally biased region" description="Low complexity" evidence="1">
    <location>
        <begin position="1"/>
        <end position="21"/>
    </location>
</feature>
<feature type="compositionally biased region" description="Basic and acidic residues" evidence="1">
    <location>
        <begin position="210"/>
        <end position="221"/>
    </location>
</feature>
<feature type="compositionally biased region" description="Polar residues" evidence="1">
    <location>
        <begin position="300"/>
        <end position="313"/>
    </location>
</feature>
<feature type="region of interest" description="Disordered" evidence="1">
    <location>
        <begin position="368"/>
        <end position="407"/>
    </location>
</feature>
<feature type="region of interest" description="Disordered" evidence="1">
    <location>
        <begin position="435"/>
        <end position="459"/>
    </location>
</feature>
<feature type="compositionally biased region" description="Polar residues" evidence="1">
    <location>
        <begin position="636"/>
        <end position="645"/>
    </location>
</feature>
<reference evidence="2" key="1">
    <citation type="submission" date="2022-07" db="EMBL/GenBank/DDBJ databases">
        <title>Draft genome sequence of Zalerion maritima ATCC 34329, a (micro)plastics degrading marine fungus.</title>
        <authorList>
            <person name="Paco A."/>
            <person name="Goncalves M.F.M."/>
            <person name="Rocha-Santos T.A.P."/>
            <person name="Alves A."/>
        </authorList>
    </citation>
    <scope>NUCLEOTIDE SEQUENCE</scope>
    <source>
        <strain evidence="2">ATCC 34329</strain>
    </source>
</reference>
<name>A0AAD5RII5_9PEZI</name>
<evidence type="ECO:0000313" key="3">
    <source>
        <dbReference type="Proteomes" id="UP001201980"/>
    </source>
</evidence>
<feature type="compositionally biased region" description="Basic residues" evidence="1">
    <location>
        <begin position="650"/>
        <end position="660"/>
    </location>
</feature>
<feature type="compositionally biased region" description="Polar residues" evidence="1">
    <location>
        <begin position="41"/>
        <end position="80"/>
    </location>
</feature>
<feature type="compositionally biased region" description="Polar residues" evidence="1">
    <location>
        <begin position="161"/>
        <end position="171"/>
    </location>
</feature>
<evidence type="ECO:0000256" key="1">
    <source>
        <dbReference type="SAM" id="MobiDB-lite"/>
    </source>
</evidence>
<feature type="region of interest" description="Disordered" evidence="1">
    <location>
        <begin position="299"/>
        <end position="318"/>
    </location>
</feature>
<comment type="caution">
    <text evidence="2">The sequence shown here is derived from an EMBL/GenBank/DDBJ whole genome shotgun (WGS) entry which is preliminary data.</text>
</comment>
<feature type="compositionally biased region" description="Polar residues" evidence="1">
    <location>
        <begin position="87"/>
        <end position="99"/>
    </location>
</feature>
<feature type="region of interest" description="Disordered" evidence="1">
    <location>
        <begin position="1"/>
        <end position="118"/>
    </location>
</feature>
<gene>
    <name evidence="2" type="ORF">MKZ38_006995</name>
</gene>
<protein>
    <submittedName>
        <fullName evidence="2">Uncharacterized protein</fullName>
    </submittedName>
</protein>
<keyword evidence="3" id="KW-1185">Reference proteome</keyword>
<feature type="region of interest" description="Disordered" evidence="1">
    <location>
        <begin position="242"/>
        <end position="262"/>
    </location>
</feature>
<dbReference type="EMBL" id="JAKWBI020000436">
    <property type="protein sequence ID" value="KAJ2895004.1"/>
    <property type="molecule type" value="Genomic_DNA"/>
</dbReference>
<accession>A0AAD5RII5</accession>
<dbReference type="AlphaFoldDB" id="A0AAD5RII5"/>
<feature type="compositionally biased region" description="Low complexity" evidence="1">
    <location>
        <begin position="439"/>
        <end position="452"/>
    </location>
</feature>